<accession>A0A8T0LFP7</accession>
<dbReference type="PANTHER" id="PTHR31065:SF97">
    <property type="entry name" value="PLATZ TRANSCRIPTION FACTOR FAMILY PROTEIN"/>
    <property type="match status" value="1"/>
</dbReference>
<gene>
    <name evidence="3" type="ORF">HKW66_Vig0038550</name>
</gene>
<protein>
    <recommendedName>
        <fullName evidence="5">B box-type domain-containing protein</fullName>
    </recommendedName>
</protein>
<keyword evidence="2" id="KW-1133">Transmembrane helix</keyword>
<feature type="compositionally biased region" description="Low complexity" evidence="1">
    <location>
        <begin position="485"/>
        <end position="505"/>
    </location>
</feature>
<dbReference type="AlphaFoldDB" id="A0A8T0LFP7"/>
<evidence type="ECO:0000313" key="4">
    <source>
        <dbReference type="Proteomes" id="UP000743370"/>
    </source>
</evidence>
<feature type="transmembrane region" description="Helical" evidence="2">
    <location>
        <begin position="53"/>
        <end position="71"/>
    </location>
</feature>
<evidence type="ECO:0000256" key="2">
    <source>
        <dbReference type="SAM" id="Phobius"/>
    </source>
</evidence>
<feature type="transmembrane region" description="Helical" evidence="2">
    <location>
        <begin position="137"/>
        <end position="158"/>
    </location>
</feature>
<keyword evidence="2" id="KW-0472">Membrane</keyword>
<comment type="caution">
    <text evidence="3">The sequence shown here is derived from an EMBL/GenBank/DDBJ whole genome shotgun (WGS) entry which is preliminary data.</text>
</comment>
<name>A0A8T0LFP7_PHAAN</name>
<keyword evidence="2" id="KW-0812">Transmembrane</keyword>
<dbReference type="Proteomes" id="UP000743370">
    <property type="component" value="Unassembled WGS sequence"/>
</dbReference>
<feature type="region of interest" description="Disordered" evidence="1">
    <location>
        <begin position="471"/>
        <end position="537"/>
    </location>
</feature>
<evidence type="ECO:0008006" key="5">
    <source>
        <dbReference type="Google" id="ProtNLM"/>
    </source>
</evidence>
<proteinExistence type="predicted"/>
<feature type="transmembrane region" description="Helical" evidence="2">
    <location>
        <begin position="12"/>
        <end position="33"/>
    </location>
</feature>
<dbReference type="PANTHER" id="PTHR31065">
    <property type="entry name" value="PLATZ TRANSCRIPTION FACTOR FAMILY PROTEIN"/>
    <property type="match status" value="1"/>
</dbReference>
<evidence type="ECO:0000256" key="1">
    <source>
        <dbReference type="SAM" id="MobiDB-lite"/>
    </source>
</evidence>
<dbReference type="InterPro" id="IPR006734">
    <property type="entry name" value="PLATZ"/>
</dbReference>
<sequence length="537" mass="59736">MTEVVSFISFKFQSLLISSRAVLLISLRVAAVLPRAASTSVVASLRPSSLPSIASSVLLLRVATVHFFFLLHKLSSSSTTQIDLRTMGRDYLLTERPNFGAAPPAVSRKPKTEARRRRKGAVVVPFLAAGRGREASFLFSVPICLGFCLFPVQFLLFVKLMFREKKEYPGAEGVVAAELRAPGTEASGESFLTHSLSHRLKISLTFNSLSSVLHNNTLSSTSSNSPHHTSLLQDTTFKLAFQNQATTVREIKPKNRRIMVTQSPTFAQLLLSCISPSTFSLFSSCSVKIMQLIILLFSGSDSNFDSFEKGSGGPDDEDNRWPPWLKPLLKESFFVQCKLHADSHKSECNMYCLDCMNGALCSLCLAYHKDHHSFFFWNLVKKSHLFPFSIRRSSYHDVIRVNEIQKVLDITGVQTYIINSARVVFLNERPQPRPGKGVTNTCEVCERSLLDSYRFCSLGCKIVGTSRNFEKKKKSATMASDSEDSYSSNSSHGKNNSNKVQSFTPSTPPPTSVNYRTAKRRKGIPHRAPMGGLVIEY</sequence>
<dbReference type="Pfam" id="PF04640">
    <property type="entry name" value="PLATZ"/>
    <property type="match status" value="1"/>
</dbReference>
<organism evidence="3 4">
    <name type="scientific">Phaseolus angularis</name>
    <name type="common">Azuki bean</name>
    <name type="synonym">Vigna angularis</name>
    <dbReference type="NCBI Taxonomy" id="3914"/>
    <lineage>
        <taxon>Eukaryota</taxon>
        <taxon>Viridiplantae</taxon>
        <taxon>Streptophyta</taxon>
        <taxon>Embryophyta</taxon>
        <taxon>Tracheophyta</taxon>
        <taxon>Spermatophyta</taxon>
        <taxon>Magnoliopsida</taxon>
        <taxon>eudicotyledons</taxon>
        <taxon>Gunneridae</taxon>
        <taxon>Pentapetalae</taxon>
        <taxon>rosids</taxon>
        <taxon>fabids</taxon>
        <taxon>Fabales</taxon>
        <taxon>Fabaceae</taxon>
        <taxon>Papilionoideae</taxon>
        <taxon>50 kb inversion clade</taxon>
        <taxon>NPAAA clade</taxon>
        <taxon>indigoferoid/millettioid clade</taxon>
        <taxon>Phaseoleae</taxon>
        <taxon>Vigna</taxon>
    </lineage>
</organism>
<reference evidence="3 4" key="1">
    <citation type="submission" date="2020-05" db="EMBL/GenBank/DDBJ databases">
        <title>Vigna angularis (adzuki bean) Var. LongXiaoDou No. 4 denovo assembly.</title>
        <authorList>
            <person name="Xiang H."/>
        </authorList>
    </citation>
    <scope>NUCLEOTIDE SEQUENCE [LARGE SCALE GENOMIC DNA]</scope>
    <source>
        <tissue evidence="3">Leaf</tissue>
    </source>
</reference>
<dbReference type="CDD" id="cd19756">
    <property type="entry name" value="Bbox2"/>
    <property type="match status" value="1"/>
</dbReference>
<dbReference type="EMBL" id="JABFOF010000001">
    <property type="protein sequence ID" value="KAG2409033.1"/>
    <property type="molecule type" value="Genomic_DNA"/>
</dbReference>
<evidence type="ECO:0000313" key="3">
    <source>
        <dbReference type="EMBL" id="KAG2409033.1"/>
    </source>
</evidence>